<dbReference type="RefSeq" id="WP_147135486.1">
    <property type="nucleotide sequence ID" value="NZ_BAABIJ010000001.1"/>
</dbReference>
<protein>
    <submittedName>
        <fullName evidence="1">Uncharacterized protein</fullName>
    </submittedName>
</protein>
<dbReference type="AlphaFoldDB" id="A0A562VDI5"/>
<sequence>MRPFRALGDALLARLIDPATATAACDPRSWTEVRCASGRRMTRGCQLSPDCVITCGAWRDSGVGC</sequence>
<comment type="caution">
    <text evidence="1">The sequence shown here is derived from an EMBL/GenBank/DDBJ whole genome shotgun (WGS) entry which is preliminary data.</text>
</comment>
<dbReference type="EMBL" id="VLLL01000005">
    <property type="protein sequence ID" value="TWJ15944.1"/>
    <property type="molecule type" value="Genomic_DNA"/>
</dbReference>
<gene>
    <name evidence="1" type="ORF">LX16_1664</name>
</gene>
<keyword evidence="2" id="KW-1185">Reference proteome</keyword>
<organism evidence="1 2">
    <name type="scientific">Stackebrandtia albiflava</name>
    <dbReference type="NCBI Taxonomy" id="406432"/>
    <lineage>
        <taxon>Bacteria</taxon>
        <taxon>Bacillati</taxon>
        <taxon>Actinomycetota</taxon>
        <taxon>Actinomycetes</taxon>
        <taxon>Glycomycetales</taxon>
        <taxon>Glycomycetaceae</taxon>
        <taxon>Stackebrandtia</taxon>
    </lineage>
</organism>
<dbReference type="OrthoDB" id="4242556at2"/>
<proteinExistence type="predicted"/>
<accession>A0A562VDI5</accession>
<evidence type="ECO:0000313" key="1">
    <source>
        <dbReference type="EMBL" id="TWJ15944.1"/>
    </source>
</evidence>
<evidence type="ECO:0000313" key="2">
    <source>
        <dbReference type="Proteomes" id="UP000321617"/>
    </source>
</evidence>
<name>A0A562VDI5_9ACTN</name>
<dbReference type="Proteomes" id="UP000321617">
    <property type="component" value="Unassembled WGS sequence"/>
</dbReference>
<reference evidence="1 2" key="1">
    <citation type="journal article" date="2013" name="Stand. Genomic Sci.">
        <title>Genomic Encyclopedia of Type Strains, Phase I: The one thousand microbial genomes (KMG-I) project.</title>
        <authorList>
            <person name="Kyrpides N.C."/>
            <person name="Woyke T."/>
            <person name="Eisen J.A."/>
            <person name="Garrity G."/>
            <person name="Lilburn T.G."/>
            <person name="Beck B.J."/>
            <person name="Whitman W.B."/>
            <person name="Hugenholtz P."/>
            <person name="Klenk H.P."/>
        </authorList>
    </citation>
    <scope>NUCLEOTIDE SEQUENCE [LARGE SCALE GENOMIC DNA]</scope>
    <source>
        <strain evidence="1 2">DSM 45044</strain>
    </source>
</reference>